<evidence type="ECO:0000313" key="2">
    <source>
        <dbReference type="EMBL" id="QDH93745.1"/>
    </source>
</evidence>
<keyword evidence="1" id="KW-0812">Transmembrane</keyword>
<protein>
    <submittedName>
        <fullName evidence="2">Uncharacterized protein</fullName>
    </submittedName>
</protein>
<evidence type="ECO:0000313" key="3">
    <source>
        <dbReference type="Proteomes" id="UP000317877"/>
    </source>
</evidence>
<dbReference type="KEGG" id="vg:55618380"/>
<dbReference type="Proteomes" id="UP000317877">
    <property type="component" value="Segment"/>
</dbReference>
<dbReference type="RefSeq" id="YP_009847980.1">
    <property type="nucleotide sequence ID" value="NC_048780.1"/>
</dbReference>
<reference evidence="2 3" key="1">
    <citation type="submission" date="2019-05" db="EMBL/GenBank/DDBJ databases">
        <authorList>
            <person name="Akhtar B.I."/>
            <person name="Arnold A.M."/>
            <person name="Bradley E.T."/>
            <person name="Brothers B.H."/>
            <person name="Butler T.D."/>
            <person name="Camp E.M."/>
            <person name="Carlisle A.C."/>
            <person name="Causey C.L."/>
            <person name="Cole L.M."/>
            <person name="Cordle B.A."/>
            <person name="Council J.C."/>
            <person name="Cranford T.B."/>
            <person name="Davidson A.L."/>
            <person name="Davis T.J."/>
            <person name="DeJohn S.M."/>
            <person name="Dobson M.N."/>
            <person name="Draughn A.N."/>
            <person name="Duncan A."/>
            <person name="Flippo K.C."/>
            <person name="Gentry B.L."/>
            <person name="Temple D.K."/>
            <person name="Claughton R."/>
            <person name="Riley T."/>
            <person name="Yancie K."/>
            <person name="Brown C."/>
            <person name="Monti D.L."/>
            <person name="Garlena R.A."/>
            <person name="Russell D.A."/>
            <person name="Pope W.H."/>
            <person name="Jacobs-Sera D."/>
            <person name="Hatfull G.F."/>
        </authorList>
    </citation>
    <scope>NUCLEOTIDE SEQUENCE [LARGE SCALE GENOMIC DNA]</scope>
</reference>
<dbReference type="GeneID" id="55618380"/>
<proteinExistence type="predicted"/>
<accession>A0A514DJI1</accession>
<dbReference type="EMBL" id="MK937613">
    <property type="protein sequence ID" value="QDH93745.1"/>
    <property type="molecule type" value="Genomic_DNA"/>
</dbReference>
<feature type="transmembrane region" description="Helical" evidence="1">
    <location>
        <begin position="30"/>
        <end position="49"/>
    </location>
</feature>
<keyword evidence="1" id="KW-1133">Transmembrane helix</keyword>
<sequence>MKREEITENDLALIYAMELLERPRPPKWRTITKIVVATIIACAVVLWIGHQADQHLAAALDAGWG</sequence>
<keyword evidence="3" id="KW-1185">Reference proteome</keyword>
<organism evidence="2 3">
    <name type="scientific">Corynebacterium phage StAB</name>
    <dbReference type="NCBI Taxonomy" id="2591204"/>
    <lineage>
        <taxon>Viruses</taxon>
        <taxon>Duplodnaviria</taxon>
        <taxon>Heunggongvirae</taxon>
        <taxon>Uroviricota</taxon>
        <taxon>Caudoviricetes</taxon>
        <taxon>Samwavirus</taxon>
        <taxon>Samwavirus StAB</taxon>
    </lineage>
</organism>
<keyword evidence="1" id="KW-0472">Membrane</keyword>
<name>A0A514DJI1_9CAUD</name>
<evidence type="ECO:0000256" key="1">
    <source>
        <dbReference type="SAM" id="Phobius"/>
    </source>
</evidence>
<gene>
    <name evidence="2" type="primary">34</name>
    <name evidence="2" type="ORF">SEA_STAB_34</name>
</gene>